<dbReference type="InterPro" id="IPR038765">
    <property type="entry name" value="Papain-like_cys_pep_sf"/>
</dbReference>
<feature type="domain" description="Peptidase C1A papain C-terminal" evidence="3">
    <location>
        <begin position="46"/>
        <end position="254"/>
    </location>
</feature>
<dbReference type="AlphaFoldDB" id="A4U3I5"/>
<dbReference type="EMBL" id="CU459003">
    <property type="protein sequence ID" value="CAM77442.1"/>
    <property type="molecule type" value="Genomic_DNA"/>
</dbReference>
<accession>A4U3I5</accession>
<dbReference type="CDD" id="cd02619">
    <property type="entry name" value="Peptidase_C1"/>
    <property type="match status" value="1"/>
</dbReference>
<evidence type="ECO:0000256" key="2">
    <source>
        <dbReference type="SAM" id="MobiDB-lite"/>
    </source>
</evidence>
<dbReference type="GO" id="GO:0006508">
    <property type="term" value="P:proteolysis"/>
    <property type="evidence" value="ECO:0007669"/>
    <property type="project" value="UniProtKB-KW"/>
</dbReference>
<evidence type="ECO:0000313" key="4">
    <source>
        <dbReference type="EMBL" id="CAM77442.1"/>
    </source>
</evidence>
<dbReference type="Pfam" id="PF00112">
    <property type="entry name" value="Peptidase_C1"/>
    <property type="match status" value="1"/>
</dbReference>
<proteinExistence type="inferred from homology"/>
<dbReference type="SMART" id="SM00645">
    <property type="entry name" value="Pept_C1"/>
    <property type="match status" value="1"/>
</dbReference>
<organism evidence="4">
    <name type="scientific">Magnetospirillum gryphiswaldense</name>
    <dbReference type="NCBI Taxonomy" id="55518"/>
    <lineage>
        <taxon>Bacteria</taxon>
        <taxon>Pseudomonadati</taxon>
        <taxon>Pseudomonadota</taxon>
        <taxon>Alphaproteobacteria</taxon>
        <taxon>Rhodospirillales</taxon>
        <taxon>Rhodospirillaceae</taxon>
        <taxon>Magnetospirillum</taxon>
    </lineage>
</organism>
<gene>
    <name evidence="4" type="ORF">MGR_0198</name>
</gene>
<feature type="region of interest" description="Disordered" evidence="2">
    <location>
        <begin position="347"/>
        <end position="444"/>
    </location>
</feature>
<dbReference type="InterPro" id="IPR000668">
    <property type="entry name" value="Peptidase_C1A_C"/>
</dbReference>
<reference evidence="4" key="1">
    <citation type="journal article" date="2007" name="J. Bacteriol.">
        <title>Comparative genome analysis of four magnetotactic bacteria reveals a complex set of group-specific genes implicated in magnetosome biomineralization and function.</title>
        <authorList>
            <person name="Richter M."/>
            <person name="Kube M."/>
            <person name="Bazylinski D.A."/>
            <person name="Lombardot T."/>
            <person name="Gloeckner F.O."/>
            <person name="Reinhardt R."/>
            <person name="Schueler D."/>
        </authorList>
    </citation>
    <scope>NUCLEOTIDE SEQUENCE</scope>
    <source>
        <strain evidence="4">MSR-1</strain>
    </source>
</reference>
<evidence type="ECO:0000259" key="3">
    <source>
        <dbReference type="SMART" id="SM00645"/>
    </source>
</evidence>
<evidence type="ECO:0000256" key="1">
    <source>
        <dbReference type="ARBA" id="ARBA00008455"/>
    </source>
</evidence>
<name>A4U3I5_9PROT</name>
<keyword evidence="4" id="KW-0645">Protease</keyword>
<comment type="similarity">
    <text evidence="1">Belongs to the peptidase C1 family.</text>
</comment>
<dbReference type="InterPro" id="IPR013128">
    <property type="entry name" value="Peptidase_C1A"/>
</dbReference>
<dbReference type="PANTHER" id="PTHR12411">
    <property type="entry name" value="CYSTEINE PROTEASE FAMILY C1-RELATED"/>
    <property type="match status" value="1"/>
</dbReference>
<keyword evidence="4" id="KW-0378">Hydrolase</keyword>
<protein>
    <submittedName>
        <fullName evidence="4">Papain family cysteine protease</fullName>
    </submittedName>
</protein>
<dbReference type="GO" id="GO:0008234">
    <property type="term" value="F:cysteine-type peptidase activity"/>
    <property type="evidence" value="ECO:0007669"/>
    <property type="project" value="InterPro"/>
</dbReference>
<dbReference type="SUPFAM" id="SSF54001">
    <property type="entry name" value="Cysteine proteinases"/>
    <property type="match status" value="1"/>
</dbReference>
<sequence length="444" mass="50087">MVFRLPDWFSSAKKSGPARGGGYKFMKPKPGASLYVPSRGIQRVTLPAKVDLRQFMTPVEDQGDTNSCTANAAAGAYEYWIKRASGHNYDASRLFIYYNARWRCDEQDVDEGSVIQHAMEGLTRFGVCTESKWPFRKPLVTRKPDGTAYQEAAKYSIRDTVQVPVELEAWKTSLAEGYPIVFGCALFDSFDECSDRGGVVPIPKAKEISRGDHSNHAMCCVGYSDVEQVFIVRNSWGTEWGDQGYCYMPYSYLMSTEFNDSDCWTFVPKGDPLSSRDTWSDDHAPVTNGGAGVDFVIQQVTTELLSLVATNLFKLVTVDAKDELPDQYSQYSEVVVDGRFDELESVDIDDVILVDDESDDDEDEDDESDDDEDEDDESDDDEDEDDESDDDEDEDDESDDDEDEDDESDDDEDEDDESDDDEDEDDESDDDEDEDDESDDDEDE</sequence>
<dbReference type="Gene3D" id="3.90.70.10">
    <property type="entry name" value="Cysteine proteinases"/>
    <property type="match status" value="1"/>
</dbReference>